<evidence type="ECO:0000313" key="2">
    <source>
        <dbReference type="Proteomes" id="UP000179252"/>
    </source>
</evidence>
<dbReference type="AlphaFoldDB" id="A0A1F5FX74"/>
<dbReference type="Proteomes" id="UP000179252">
    <property type="component" value="Unassembled WGS sequence"/>
</dbReference>
<reference evidence="1 2" key="1">
    <citation type="journal article" date="2016" name="Nat. Commun.">
        <title>Thousands of microbial genomes shed light on interconnected biogeochemical processes in an aquifer system.</title>
        <authorList>
            <person name="Anantharaman K."/>
            <person name="Brown C.T."/>
            <person name="Hug L.A."/>
            <person name="Sharon I."/>
            <person name="Castelle C.J."/>
            <person name="Probst A.J."/>
            <person name="Thomas B.C."/>
            <person name="Singh A."/>
            <person name="Wilkins M.J."/>
            <person name="Karaoz U."/>
            <person name="Brodie E.L."/>
            <person name="Williams K.H."/>
            <person name="Hubbard S.S."/>
            <person name="Banfield J.F."/>
        </authorList>
    </citation>
    <scope>NUCLEOTIDE SEQUENCE [LARGE SCALE GENOMIC DNA]</scope>
</reference>
<sequence length="163" mass="18590">MPEAPTFFRELDHDQLIRARAVFEKLGQPSDEFYLQRRNRTTGANTGTKRRAGGISVMMPHQYWYHRLGGTIHDKYPGYMDPTATIGPERNYPDDARLLYFADWPEDQDGISFAGGSRFRVSQAFCSGIDETRLSAFERSAARIIAEWELFKVSSKQSQSTGN</sequence>
<name>A0A1F5FX74_9BACT</name>
<organism evidence="1 2">
    <name type="scientific">Candidatus Curtissbacteria bacterium RBG_13_40_7</name>
    <dbReference type="NCBI Taxonomy" id="1797706"/>
    <lineage>
        <taxon>Bacteria</taxon>
        <taxon>Candidatus Curtissiibacteriota</taxon>
    </lineage>
</organism>
<protein>
    <submittedName>
        <fullName evidence="1">Uncharacterized protein</fullName>
    </submittedName>
</protein>
<dbReference type="EMBL" id="MFAU01000027">
    <property type="protein sequence ID" value="OGD84217.1"/>
    <property type="molecule type" value="Genomic_DNA"/>
</dbReference>
<gene>
    <name evidence="1" type="ORF">A2165_03580</name>
</gene>
<accession>A0A1F5FX74</accession>
<evidence type="ECO:0000313" key="1">
    <source>
        <dbReference type="EMBL" id="OGD84217.1"/>
    </source>
</evidence>
<proteinExistence type="predicted"/>
<comment type="caution">
    <text evidence="1">The sequence shown here is derived from an EMBL/GenBank/DDBJ whole genome shotgun (WGS) entry which is preliminary data.</text>
</comment>